<proteinExistence type="predicted"/>
<dbReference type="Proteomes" id="UP001280121">
    <property type="component" value="Unassembled WGS sequence"/>
</dbReference>
<gene>
    <name evidence="2" type="ORF">Ddye_018153</name>
</gene>
<comment type="caution">
    <text evidence="2">The sequence shown here is derived from an EMBL/GenBank/DDBJ whole genome shotgun (WGS) entry which is preliminary data.</text>
</comment>
<reference evidence="2" key="1">
    <citation type="journal article" date="2023" name="Plant J.">
        <title>Genome sequences and population genomics provide insights into the demographic history, inbreeding, and mutation load of two 'living fossil' tree species of Dipteronia.</title>
        <authorList>
            <person name="Feng Y."/>
            <person name="Comes H.P."/>
            <person name="Chen J."/>
            <person name="Zhu S."/>
            <person name="Lu R."/>
            <person name="Zhang X."/>
            <person name="Li P."/>
            <person name="Qiu J."/>
            <person name="Olsen K.M."/>
            <person name="Qiu Y."/>
        </authorList>
    </citation>
    <scope>NUCLEOTIDE SEQUENCE</scope>
    <source>
        <strain evidence="2">KIB01</strain>
    </source>
</reference>
<feature type="region of interest" description="Disordered" evidence="1">
    <location>
        <begin position="1"/>
        <end position="20"/>
    </location>
</feature>
<sequence>MNAPSDPPVQDGNSPYPYDVPPVLIAPLLLDEDSLNDDTNQDELQSSNKQILINTRSTAKLKPSRYKISPYIAGPSNSTTKYIYGPFRIGFPLNTYNEQLITYIFSRKLPASEVIIDIDHLRITRKCFRTLEPSKFDDSEMESLDIVLGDDILVAFPTTFLFASFNISFAKAPSQPNGFECGLLICIYMDDNCPTPLQMKLFQSQCQRLLARFLALFPGNNNFMSLNKSAQDHYNLLISNNEVLLLVNLRQPPIHNLRGKITTLLD</sequence>
<dbReference type="EMBL" id="JANJYI010000005">
    <property type="protein sequence ID" value="KAK2650664.1"/>
    <property type="molecule type" value="Genomic_DNA"/>
</dbReference>
<organism evidence="2 3">
    <name type="scientific">Dipteronia dyeriana</name>
    <dbReference type="NCBI Taxonomy" id="168575"/>
    <lineage>
        <taxon>Eukaryota</taxon>
        <taxon>Viridiplantae</taxon>
        <taxon>Streptophyta</taxon>
        <taxon>Embryophyta</taxon>
        <taxon>Tracheophyta</taxon>
        <taxon>Spermatophyta</taxon>
        <taxon>Magnoliopsida</taxon>
        <taxon>eudicotyledons</taxon>
        <taxon>Gunneridae</taxon>
        <taxon>Pentapetalae</taxon>
        <taxon>rosids</taxon>
        <taxon>malvids</taxon>
        <taxon>Sapindales</taxon>
        <taxon>Sapindaceae</taxon>
        <taxon>Hippocastanoideae</taxon>
        <taxon>Acereae</taxon>
        <taxon>Dipteronia</taxon>
    </lineage>
</organism>
<keyword evidence="3" id="KW-1185">Reference proteome</keyword>
<accession>A0AAD9UAJ4</accession>
<evidence type="ECO:0000256" key="1">
    <source>
        <dbReference type="SAM" id="MobiDB-lite"/>
    </source>
</evidence>
<protein>
    <submittedName>
        <fullName evidence="2">Uncharacterized protein</fullName>
    </submittedName>
</protein>
<dbReference type="AlphaFoldDB" id="A0AAD9UAJ4"/>
<evidence type="ECO:0000313" key="2">
    <source>
        <dbReference type="EMBL" id="KAK2650664.1"/>
    </source>
</evidence>
<name>A0AAD9UAJ4_9ROSI</name>
<evidence type="ECO:0000313" key="3">
    <source>
        <dbReference type="Proteomes" id="UP001280121"/>
    </source>
</evidence>